<feature type="region of interest" description="Disordered" evidence="5">
    <location>
        <begin position="623"/>
        <end position="675"/>
    </location>
</feature>
<keyword evidence="4" id="KW-0245">EGF-like domain</keyword>
<keyword evidence="6" id="KW-0812">Transmembrane</keyword>
<dbReference type="PROSITE" id="PS00022">
    <property type="entry name" value="EGF_1"/>
    <property type="match status" value="1"/>
</dbReference>
<dbReference type="PANTHER" id="PTHR24366">
    <property type="entry name" value="IG(IMMUNOGLOBULIN) AND LRR(LEUCINE RICH REPEAT) DOMAINS"/>
    <property type="match status" value="1"/>
</dbReference>
<keyword evidence="3" id="KW-0677">Repeat</keyword>
<dbReference type="Gene3D" id="2.10.25.10">
    <property type="entry name" value="Laminin"/>
    <property type="match status" value="1"/>
</dbReference>
<keyword evidence="4" id="KW-1015">Disulfide bond</keyword>
<evidence type="ECO:0000256" key="2">
    <source>
        <dbReference type="ARBA" id="ARBA00022729"/>
    </source>
</evidence>
<dbReference type="InterPro" id="IPR000483">
    <property type="entry name" value="Cys-rich_flank_reg_C"/>
</dbReference>
<dbReference type="SUPFAM" id="SSF57196">
    <property type="entry name" value="EGF/Laminin"/>
    <property type="match status" value="1"/>
</dbReference>
<feature type="disulfide bond" evidence="4">
    <location>
        <begin position="373"/>
        <end position="382"/>
    </location>
</feature>
<dbReference type="PANTHER" id="PTHR24366:SF96">
    <property type="entry name" value="LEUCINE RICH REPEAT CONTAINING 53"/>
    <property type="match status" value="1"/>
</dbReference>
<evidence type="ECO:0000256" key="6">
    <source>
        <dbReference type="SAM" id="Phobius"/>
    </source>
</evidence>
<name>A0ABN7T5W7_OIKDI</name>
<keyword evidence="6" id="KW-0472">Membrane</keyword>
<organism evidence="9 10">
    <name type="scientific">Oikopleura dioica</name>
    <name type="common">Tunicate</name>
    <dbReference type="NCBI Taxonomy" id="34765"/>
    <lineage>
        <taxon>Eukaryota</taxon>
        <taxon>Metazoa</taxon>
        <taxon>Chordata</taxon>
        <taxon>Tunicata</taxon>
        <taxon>Appendicularia</taxon>
        <taxon>Copelata</taxon>
        <taxon>Oikopleuridae</taxon>
        <taxon>Oikopleura</taxon>
    </lineage>
</organism>
<dbReference type="EMBL" id="OU015567">
    <property type="protein sequence ID" value="CAG5110705.1"/>
    <property type="molecule type" value="Genomic_DNA"/>
</dbReference>
<comment type="caution">
    <text evidence="4">Lacks conserved residue(s) required for the propagation of feature annotation.</text>
</comment>
<dbReference type="SUPFAM" id="SSF52058">
    <property type="entry name" value="L domain-like"/>
    <property type="match status" value="1"/>
</dbReference>
<dbReference type="PROSITE" id="PS50026">
    <property type="entry name" value="EGF_3"/>
    <property type="match status" value="1"/>
</dbReference>
<evidence type="ECO:0000313" key="9">
    <source>
        <dbReference type="EMBL" id="CAG5110705.1"/>
    </source>
</evidence>
<keyword evidence="10" id="KW-1185">Reference proteome</keyword>
<evidence type="ECO:0000256" key="4">
    <source>
        <dbReference type="PROSITE-ProRule" id="PRU00076"/>
    </source>
</evidence>
<dbReference type="Gene3D" id="3.80.10.10">
    <property type="entry name" value="Ribonuclease Inhibitor"/>
    <property type="match status" value="3"/>
</dbReference>
<evidence type="ECO:0000259" key="8">
    <source>
        <dbReference type="PROSITE" id="PS50026"/>
    </source>
</evidence>
<evidence type="ECO:0000313" key="10">
    <source>
        <dbReference type="Proteomes" id="UP001158576"/>
    </source>
</evidence>
<dbReference type="SMART" id="SM00364">
    <property type="entry name" value="LRR_BAC"/>
    <property type="match status" value="7"/>
</dbReference>
<dbReference type="Pfam" id="PF13855">
    <property type="entry name" value="LRR_8"/>
    <property type="match status" value="2"/>
</dbReference>
<evidence type="ECO:0000256" key="5">
    <source>
        <dbReference type="SAM" id="MobiDB-lite"/>
    </source>
</evidence>
<feature type="domain" description="EGF-like" evidence="8">
    <location>
        <begin position="347"/>
        <end position="383"/>
    </location>
</feature>
<feature type="transmembrane region" description="Helical" evidence="6">
    <location>
        <begin position="514"/>
        <end position="535"/>
    </location>
</feature>
<dbReference type="Proteomes" id="UP001158576">
    <property type="component" value="Chromosome 2"/>
</dbReference>
<dbReference type="InterPro" id="IPR000742">
    <property type="entry name" value="EGF"/>
</dbReference>
<keyword evidence="6" id="KW-1133">Transmembrane helix</keyword>
<sequence>MKIISFLLGHISLAAMCPKKCQCPGQNGQNGPDTAFCLASTGFPDISRSPDLKDLYIGNNLEKLPPLADQLPNLRLLHLEDNLITSLSDSSLPLSLNDLTLDGNLLEKIDVGSLLADHPNLKRIYISRNRLSTLIGEFKNLPQLIELKMSDNSLTKIPDFRKVPSLVLLHLANNLITSINGSILRLPNLTHLDLSGNAIKSVTRLRLPSLMELNLARNSLSSLDESLLNSRELGYLQIAQNPLEKVPAQLFQKLSKLKNLDASYTKLMEIPQIPDDMIVNELRLTGVSLNCDCDILWLTQYARDLGHVTLGLNELTCGTPARFSGIPVVDFNPLECKVDSDSDSSSEEDPCRSWECNYGAQCVIENNKPKCVCYDAWGGEHCEQLLIDTAKVTDLPAKIEEPTIWVDDVGPAFVEVSFARLSSTRATLKLWIAEEDVFVPSTSDVIDSDITKFRYEDLQPSSEYKLCISTNGPNSCAIFNTLPSSTEFLEIESTLESENNSPNTSEQNSSTSEFIGAAVAAAVLVVVVICVGVFMKRRQYTEKAQKSSYSGASGEECSTWRYAGAGGMHCPSTDRSTNNMTPESVPYSSYTGNTGGSENNYAEVCTNYHLSRTPHFAFEPALAQSTPQRTEPRSNRSEPQFYHYHPDEMSKTFHGNQNHNHHNQSRPLYTHHNNTNGYYCA</sequence>
<feature type="compositionally biased region" description="Polar residues" evidence="5">
    <location>
        <begin position="665"/>
        <end position="675"/>
    </location>
</feature>
<dbReference type="InterPro" id="IPR032675">
    <property type="entry name" value="LRR_dom_sf"/>
</dbReference>
<gene>
    <name evidence="9" type="ORF">OKIOD_LOCUS13845</name>
</gene>
<evidence type="ECO:0000256" key="1">
    <source>
        <dbReference type="ARBA" id="ARBA00022614"/>
    </source>
</evidence>
<accession>A0ABN7T5W7</accession>
<dbReference type="PROSITE" id="PS51450">
    <property type="entry name" value="LRR"/>
    <property type="match status" value="2"/>
</dbReference>
<protein>
    <submittedName>
        <fullName evidence="9">Oidioi.mRNA.OKI2018_I69.chr2.g5080.t1.cds</fullName>
    </submittedName>
</protein>
<feature type="signal peptide" evidence="7">
    <location>
        <begin position="1"/>
        <end position="16"/>
    </location>
</feature>
<proteinExistence type="predicted"/>
<keyword evidence="2 7" id="KW-0732">Signal</keyword>
<reference evidence="9 10" key="1">
    <citation type="submission" date="2021-04" db="EMBL/GenBank/DDBJ databases">
        <authorList>
            <person name="Bliznina A."/>
        </authorList>
    </citation>
    <scope>NUCLEOTIDE SEQUENCE [LARGE SCALE GENOMIC DNA]</scope>
</reference>
<dbReference type="SMART" id="SM00082">
    <property type="entry name" value="LRRCT"/>
    <property type="match status" value="1"/>
</dbReference>
<dbReference type="SMART" id="SM00369">
    <property type="entry name" value="LRR_TYP"/>
    <property type="match status" value="6"/>
</dbReference>
<dbReference type="InterPro" id="IPR003591">
    <property type="entry name" value="Leu-rich_rpt_typical-subtyp"/>
</dbReference>
<dbReference type="InterPro" id="IPR001611">
    <property type="entry name" value="Leu-rich_rpt"/>
</dbReference>
<evidence type="ECO:0000256" key="7">
    <source>
        <dbReference type="SAM" id="SignalP"/>
    </source>
</evidence>
<keyword evidence="1" id="KW-0433">Leucine-rich repeat</keyword>
<feature type="chain" id="PRO_5045311491" evidence="7">
    <location>
        <begin position="17"/>
        <end position="681"/>
    </location>
</feature>
<evidence type="ECO:0000256" key="3">
    <source>
        <dbReference type="ARBA" id="ARBA00022737"/>
    </source>
</evidence>